<keyword evidence="3" id="KW-0121">Carboxypeptidase</keyword>
<dbReference type="CDD" id="cd14852">
    <property type="entry name" value="LD-carboxypeptidase"/>
    <property type="match status" value="1"/>
</dbReference>
<evidence type="ECO:0000313" key="3">
    <source>
        <dbReference type="EMBL" id="MDQ0114857.1"/>
    </source>
</evidence>
<gene>
    <name evidence="3" type="ORF">J2T15_004314</name>
</gene>
<dbReference type="InterPro" id="IPR052179">
    <property type="entry name" value="DD-CPase-like"/>
</dbReference>
<reference evidence="3 4" key="1">
    <citation type="submission" date="2023-07" db="EMBL/GenBank/DDBJ databases">
        <title>Sorghum-associated microbial communities from plants grown in Nebraska, USA.</title>
        <authorList>
            <person name="Schachtman D."/>
        </authorList>
    </citation>
    <scope>NUCLEOTIDE SEQUENCE [LARGE SCALE GENOMIC DNA]</scope>
    <source>
        <strain evidence="3 4">CC482</strain>
    </source>
</reference>
<dbReference type="PANTHER" id="PTHR34385">
    <property type="entry name" value="D-ALANYL-D-ALANINE CARBOXYPEPTIDASE"/>
    <property type="match status" value="1"/>
</dbReference>
<dbReference type="Proteomes" id="UP001229346">
    <property type="component" value="Unassembled WGS sequence"/>
</dbReference>
<dbReference type="RefSeq" id="WP_307206249.1">
    <property type="nucleotide sequence ID" value="NZ_JAUSSU010000009.1"/>
</dbReference>
<keyword evidence="3" id="KW-0645">Protease</keyword>
<keyword evidence="4" id="KW-1185">Reference proteome</keyword>
<dbReference type="PROSITE" id="PS51257">
    <property type="entry name" value="PROKAR_LIPOPROTEIN"/>
    <property type="match status" value="1"/>
</dbReference>
<dbReference type="SUPFAM" id="SSF55166">
    <property type="entry name" value="Hedgehog/DD-peptidase"/>
    <property type="match status" value="1"/>
</dbReference>
<keyword evidence="1" id="KW-0732">Signal</keyword>
<sequence length="259" mass="28461">MTRNRWTTLVSLTALAAITLCVTTGCDGQDAEVQAQGASGLKAGSLPQTKTPQKETMGDGIEADKAAADRTIEALVNREHPLAETEIPEDLVKVDVPTVLENPEVNQLREEPATALKLLFSGAREEGFKLYARSGYRSFKTQEALFAGYAKKAGEDAANRYSARAGQSEHQTGLAVDVTSESVSLKLTEDFGETEEGIWLAANAHKYGFIIRYPKGKEDVTGYIYEPWHIRYLGVELATDVFKSGLTYEEYVEEKEQKS</sequence>
<dbReference type="Gene3D" id="3.30.1380.10">
    <property type="match status" value="1"/>
</dbReference>
<dbReference type="EC" id="3.4.16.4" evidence="3"/>
<keyword evidence="3" id="KW-0378">Hydrolase</keyword>
<dbReference type="InterPro" id="IPR009045">
    <property type="entry name" value="Zn_M74/Hedgehog-like"/>
</dbReference>
<evidence type="ECO:0000313" key="4">
    <source>
        <dbReference type="Proteomes" id="UP001229346"/>
    </source>
</evidence>
<evidence type="ECO:0000256" key="1">
    <source>
        <dbReference type="SAM" id="SignalP"/>
    </source>
</evidence>
<proteinExistence type="predicted"/>
<feature type="signal peptide" evidence="1">
    <location>
        <begin position="1"/>
        <end position="16"/>
    </location>
</feature>
<evidence type="ECO:0000259" key="2">
    <source>
        <dbReference type="Pfam" id="PF02557"/>
    </source>
</evidence>
<protein>
    <submittedName>
        <fullName evidence="3">D-alanyl-D-alanine carboxypeptidase</fullName>
        <ecNumber evidence="3">3.4.16.4</ecNumber>
    </submittedName>
</protein>
<comment type="caution">
    <text evidence="3">The sequence shown here is derived from an EMBL/GenBank/DDBJ whole genome shotgun (WGS) entry which is preliminary data.</text>
</comment>
<dbReference type="PANTHER" id="PTHR34385:SF1">
    <property type="entry name" value="PEPTIDOGLYCAN L-ALANYL-D-GLUTAMATE ENDOPEPTIDASE CWLK"/>
    <property type="match status" value="1"/>
</dbReference>
<name>A0ABT9U5D8_PAEHA</name>
<feature type="domain" description="D-alanyl-D-alanine carboxypeptidase-like core" evidence="2">
    <location>
        <begin position="107"/>
        <end position="234"/>
    </location>
</feature>
<accession>A0ABT9U5D8</accession>
<organism evidence="3 4">
    <name type="scientific">Paenibacillus harenae</name>
    <dbReference type="NCBI Taxonomy" id="306543"/>
    <lineage>
        <taxon>Bacteria</taxon>
        <taxon>Bacillati</taxon>
        <taxon>Bacillota</taxon>
        <taxon>Bacilli</taxon>
        <taxon>Bacillales</taxon>
        <taxon>Paenibacillaceae</taxon>
        <taxon>Paenibacillus</taxon>
    </lineage>
</organism>
<dbReference type="GO" id="GO:0009002">
    <property type="term" value="F:serine-type D-Ala-D-Ala carboxypeptidase activity"/>
    <property type="evidence" value="ECO:0007669"/>
    <property type="project" value="UniProtKB-EC"/>
</dbReference>
<dbReference type="InterPro" id="IPR058193">
    <property type="entry name" value="VanY/YodJ_core_dom"/>
</dbReference>
<dbReference type="Pfam" id="PF02557">
    <property type="entry name" value="VanY"/>
    <property type="match status" value="1"/>
</dbReference>
<feature type="chain" id="PRO_5046313799" evidence="1">
    <location>
        <begin position="17"/>
        <end position="259"/>
    </location>
</feature>
<dbReference type="EMBL" id="JAUSSU010000009">
    <property type="protein sequence ID" value="MDQ0114857.1"/>
    <property type="molecule type" value="Genomic_DNA"/>
</dbReference>
<dbReference type="InterPro" id="IPR003709">
    <property type="entry name" value="VanY-like_core_dom"/>
</dbReference>